<dbReference type="PANTHER" id="PTHR21301">
    <property type="entry name" value="REVERSE TRANSCRIPTASE"/>
    <property type="match status" value="1"/>
</dbReference>
<comment type="caution">
    <text evidence="2">The sequence shown here is derived from an EMBL/GenBank/DDBJ whole genome shotgun (WGS) entry which is preliminary data.</text>
</comment>
<evidence type="ECO:0000313" key="3">
    <source>
        <dbReference type="Proteomes" id="UP000762676"/>
    </source>
</evidence>
<feature type="domain" description="Reverse transcriptase" evidence="1">
    <location>
        <begin position="1"/>
        <end position="197"/>
    </location>
</feature>
<reference evidence="2 3" key="1">
    <citation type="journal article" date="2021" name="Elife">
        <title>Chloroplast acquisition without the gene transfer in kleptoplastic sea slugs, Plakobranchus ocellatus.</title>
        <authorList>
            <person name="Maeda T."/>
            <person name="Takahashi S."/>
            <person name="Yoshida T."/>
            <person name="Shimamura S."/>
            <person name="Takaki Y."/>
            <person name="Nagai Y."/>
            <person name="Toyoda A."/>
            <person name="Suzuki Y."/>
            <person name="Arimoto A."/>
            <person name="Ishii H."/>
            <person name="Satoh N."/>
            <person name="Nishiyama T."/>
            <person name="Hasebe M."/>
            <person name="Maruyama T."/>
            <person name="Minagawa J."/>
            <person name="Obokata J."/>
            <person name="Shigenobu S."/>
        </authorList>
    </citation>
    <scope>NUCLEOTIDE SEQUENCE [LARGE SCALE GENOMIC DNA]</scope>
</reference>
<dbReference type="AlphaFoldDB" id="A0AAV4I5N3"/>
<evidence type="ECO:0000259" key="1">
    <source>
        <dbReference type="PROSITE" id="PS50878"/>
    </source>
</evidence>
<dbReference type="InterPro" id="IPR000477">
    <property type="entry name" value="RT_dom"/>
</dbReference>
<sequence>MDFLRKIHDINKAGPLPTGTLLCTMDVSALYTNIPHAEGIFACREALTKWKEHITKPSATFLCNLIQHILTLNFFQFEDNLWLQTHGTAMGTRMAPSYANLFMGALEGKMLNSSPHQPLIWLRYIDDIFFIWTHGSSTLDQFLAHANNFHPTIKFTSEISPLKIPFLDVMITLQDGRLETDLYSKPTDTFNYLHWGSCHPHHTKRSIPYSLAFRLVRICSTEEALNTRFAQLSSHLQKRGFPHKQIELAINKARGTPRPQALQRRKKVLLGHREFPSCSHTTLRYPTSATSSKPTFPSSIYPIDAKRLYRSSREQHFADPPTSGIYWCVTPLHPTTALGSSPATHHNAKRVLTHQAHRLLGPLPTDVFSTSPSTYHAIHTTSFT</sequence>
<dbReference type="Pfam" id="PF00078">
    <property type="entry name" value="RVT_1"/>
    <property type="match status" value="1"/>
</dbReference>
<dbReference type="Proteomes" id="UP000762676">
    <property type="component" value="Unassembled WGS sequence"/>
</dbReference>
<dbReference type="PROSITE" id="PS50878">
    <property type="entry name" value="RT_POL"/>
    <property type="match status" value="1"/>
</dbReference>
<name>A0AAV4I5N3_9GAST</name>
<gene>
    <name evidence="2" type="ORF">ElyMa_006492400</name>
</gene>
<accession>A0AAV4I5N3</accession>
<organism evidence="2 3">
    <name type="scientific">Elysia marginata</name>
    <dbReference type="NCBI Taxonomy" id="1093978"/>
    <lineage>
        <taxon>Eukaryota</taxon>
        <taxon>Metazoa</taxon>
        <taxon>Spiralia</taxon>
        <taxon>Lophotrochozoa</taxon>
        <taxon>Mollusca</taxon>
        <taxon>Gastropoda</taxon>
        <taxon>Heterobranchia</taxon>
        <taxon>Euthyneura</taxon>
        <taxon>Panpulmonata</taxon>
        <taxon>Sacoglossa</taxon>
        <taxon>Placobranchoidea</taxon>
        <taxon>Plakobranchidae</taxon>
        <taxon>Elysia</taxon>
    </lineage>
</organism>
<dbReference type="Pfam" id="PF26215">
    <property type="entry name" value="HTH_animal"/>
    <property type="match status" value="1"/>
</dbReference>
<proteinExistence type="predicted"/>
<evidence type="ECO:0000313" key="2">
    <source>
        <dbReference type="EMBL" id="GFS04346.1"/>
    </source>
</evidence>
<dbReference type="InterPro" id="IPR058912">
    <property type="entry name" value="HTH_animal"/>
</dbReference>
<protein>
    <recommendedName>
        <fullName evidence="1">Reverse transcriptase domain-containing protein</fullName>
    </recommendedName>
</protein>
<dbReference type="EMBL" id="BMAT01013027">
    <property type="protein sequence ID" value="GFS04346.1"/>
    <property type="molecule type" value="Genomic_DNA"/>
</dbReference>
<dbReference type="PANTHER" id="PTHR21301:SF10">
    <property type="entry name" value="REVERSE TRANSCRIPTASE DOMAIN-CONTAINING PROTEIN"/>
    <property type="match status" value="1"/>
</dbReference>
<keyword evidence="3" id="KW-1185">Reference proteome</keyword>